<dbReference type="GO" id="GO:0003676">
    <property type="term" value="F:nucleic acid binding"/>
    <property type="evidence" value="ECO:0007669"/>
    <property type="project" value="InterPro"/>
</dbReference>
<evidence type="ECO:0000259" key="2">
    <source>
        <dbReference type="Pfam" id="PF13966"/>
    </source>
</evidence>
<dbReference type="InterPro" id="IPR053151">
    <property type="entry name" value="RNase_H-like"/>
</dbReference>
<dbReference type="InterPro" id="IPR012337">
    <property type="entry name" value="RNaseH-like_sf"/>
</dbReference>
<evidence type="ECO:0000259" key="1">
    <source>
        <dbReference type="Pfam" id="PF13456"/>
    </source>
</evidence>
<dbReference type="EMBL" id="MVGT01001748">
    <property type="protein sequence ID" value="OVA10963.1"/>
    <property type="molecule type" value="Genomic_DNA"/>
</dbReference>
<organism evidence="3 4">
    <name type="scientific">Macleaya cordata</name>
    <name type="common">Five-seeded plume-poppy</name>
    <name type="synonym">Bocconia cordata</name>
    <dbReference type="NCBI Taxonomy" id="56857"/>
    <lineage>
        <taxon>Eukaryota</taxon>
        <taxon>Viridiplantae</taxon>
        <taxon>Streptophyta</taxon>
        <taxon>Embryophyta</taxon>
        <taxon>Tracheophyta</taxon>
        <taxon>Spermatophyta</taxon>
        <taxon>Magnoliopsida</taxon>
        <taxon>Ranunculales</taxon>
        <taxon>Papaveraceae</taxon>
        <taxon>Papaveroideae</taxon>
        <taxon>Macleaya</taxon>
    </lineage>
</organism>
<dbReference type="GO" id="GO:0004523">
    <property type="term" value="F:RNA-DNA hybrid ribonuclease activity"/>
    <property type="evidence" value="ECO:0007669"/>
    <property type="project" value="InterPro"/>
</dbReference>
<dbReference type="PANTHER" id="PTHR47723:SF19">
    <property type="entry name" value="POLYNUCLEOTIDYL TRANSFERASE, RIBONUCLEASE H-LIKE SUPERFAMILY PROTEIN"/>
    <property type="match status" value="1"/>
</dbReference>
<sequence>MVADLIFHNSKQWNRDLVETVFEPEIASKILRIRLPLQGCDRIHWKPDKKGCFTVKSTYSELTQPTSQQTTTSNDFNQWNLVWKLPTIPRVRLFLWKCLNDLLPTKTKISSIINLESTCCNRCPNQQEDTKYILLECPIALTSSGKLMKISPYQTGSFPGKQSDPRQTARIIMQHLYVTMSLYGSTDSLFQDTTFSLSWSPPFDEFVIINCDASFKINANLCGIGLVICGNARAFRAARAISRQAVNAENAESLAILEVVKWAMDMNLSKVCFESDSLSIINNLKGQSNNIHWSNDSILSDCKYLLGNFISWSCNFAPRPLTNLQTSLQS</sequence>
<dbReference type="InterPro" id="IPR044730">
    <property type="entry name" value="RNase_H-like_dom_plant"/>
</dbReference>
<keyword evidence="3" id="KW-0548">Nucleotidyltransferase</keyword>
<keyword evidence="3" id="KW-0808">Transferase</keyword>
<dbReference type="InterPro" id="IPR002156">
    <property type="entry name" value="RNaseH_domain"/>
</dbReference>
<gene>
    <name evidence="3" type="ORF">BVC80_1343g14</name>
</gene>
<keyword evidence="4" id="KW-1185">Reference proteome</keyword>
<dbReference type="SUPFAM" id="SSF53098">
    <property type="entry name" value="Ribonuclease H-like"/>
    <property type="match status" value="1"/>
</dbReference>
<feature type="domain" description="RNase H type-1" evidence="1">
    <location>
        <begin position="210"/>
        <end position="319"/>
    </location>
</feature>
<dbReference type="InParanoid" id="A0A200QKB8"/>
<evidence type="ECO:0000313" key="4">
    <source>
        <dbReference type="Proteomes" id="UP000195402"/>
    </source>
</evidence>
<dbReference type="InterPro" id="IPR036397">
    <property type="entry name" value="RNaseH_sf"/>
</dbReference>
<dbReference type="Gene3D" id="3.30.420.10">
    <property type="entry name" value="Ribonuclease H-like superfamily/Ribonuclease H"/>
    <property type="match status" value="1"/>
</dbReference>
<protein>
    <submittedName>
        <fullName evidence="3">Reverse transcriptase zinc-binding domain</fullName>
    </submittedName>
</protein>
<proteinExistence type="predicted"/>
<name>A0A200QKB8_MACCD</name>
<dbReference type="STRING" id="56857.A0A200QKB8"/>
<dbReference type="InterPro" id="IPR026960">
    <property type="entry name" value="RVT-Znf"/>
</dbReference>
<evidence type="ECO:0000313" key="3">
    <source>
        <dbReference type="EMBL" id="OVA10963.1"/>
    </source>
</evidence>
<accession>A0A200QKB8</accession>
<dbReference type="PANTHER" id="PTHR47723">
    <property type="entry name" value="OS05G0353850 PROTEIN"/>
    <property type="match status" value="1"/>
</dbReference>
<dbReference type="Pfam" id="PF13456">
    <property type="entry name" value="RVT_3"/>
    <property type="match status" value="1"/>
</dbReference>
<feature type="domain" description="Reverse transcriptase zinc-binding" evidence="2">
    <location>
        <begin position="53"/>
        <end position="141"/>
    </location>
</feature>
<dbReference type="Proteomes" id="UP000195402">
    <property type="component" value="Unassembled WGS sequence"/>
</dbReference>
<keyword evidence="3" id="KW-0695">RNA-directed DNA polymerase</keyword>
<dbReference type="OrthoDB" id="998849at2759"/>
<dbReference type="AlphaFoldDB" id="A0A200QKB8"/>
<dbReference type="GO" id="GO:0003964">
    <property type="term" value="F:RNA-directed DNA polymerase activity"/>
    <property type="evidence" value="ECO:0007669"/>
    <property type="project" value="UniProtKB-KW"/>
</dbReference>
<reference evidence="3 4" key="1">
    <citation type="journal article" date="2017" name="Mol. Plant">
        <title>The Genome of Medicinal Plant Macleaya cordata Provides New Insights into Benzylisoquinoline Alkaloids Metabolism.</title>
        <authorList>
            <person name="Liu X."/>
            <person name="Liu Y."/>
            <person name="Huang P."/>
            <person name="Ma Y."/>
            <person name="Qing Z."/>
            <person name="Tang Q."/>
            <person name="Cao H."/>
            <person name="Cheng P."/>
            <person name="Zheng Y."/>
            <person name="Yuan Z."/>
            <person name="Zhou Y."/>
            <person name="Liu J."/>
            <person name="Tang Z."/>
            <person name="Zhuo Y."/>
            <person name="Zhang Y."/>
            <person name="Yu L."/>
            <person name="Huang J."/>
            <person name="Yang P."/>
            <person name="Peng Q."/>
            <person name="Zhang J."/>
            <person name="Jiang W."/>
            <person name="Zhang Z."/>
            <person name="Lin K."/>
            <person name="Ro D.K."/>
            <person name="Chen X."/>
            <person name="Xiong X."/>
            <person name="Shang Y."/>
            <person name="Huang S."/>
            <person name="Zeng J."/>
        </authorList>
    </citation>
    <scope>NUCLEOTIDE SEQUENCE [LARGE SCALE GENOMIC DNA]</scope>
    <source>
        <strain evidence="4">cv. BLH2017</strain>
        <tissue evidence="3">Root</tissue>
    </source>
</reference>
<dbReference type="CDD" id="cd06222">
    <property type="entry name" value="RNase_H_like"/>
    <property type="match status" value="1"/>
</dbReference>
<comment type="caution">
    <text evidence="3">The sequence shown here is derived from an EMBL/GenBank/DDBJ whole genome shotgun (WGS) entry which is preliminary data.</text>
</comment>
<dbReference type="Pfam" id="PF13966">
    <property type="entry name" value="zf-RVT"/>
    <property type="match status" value="1"/>
</dbReference>